<comment type="function">
    <text evidence="11">Accessory subunit of the mitochondrial membrane respiratory chain NADH dehydrogenase (Complex I), that is believed not to be involved in catalysis. Complex I functions in the transfer of electrons from NADH to the respiratory chain. The immediate electron acceptor for the enzyme is believed to be ubiquinone.</text>
</comment>
<evidence type="ECO:0000256" key="12">
    <source>
        <dbReference type="SAM" id="Phobius"/>
    </source>
</evidence>
<keyword evidence="6 11" id="KW-0999">Mitochondrion inner membrane</keyword>
<comment type="similarity">
    <text evidence="2 11">Belongs to the complex I NDUFC2 subunit family.</text>
</comment>
<evidence type="ECO:0000256" key="1">
    <source>
        <dbReference type="ARBA" id="ARBA00004298"/>
    </source>
</evidence>
<keyword evidence="4 11" id="KW-0679">Respiratory chain</keyword>
<organism evidence="13 14">
    <name type="scientific">Pseudolycoriella hygida</name>
    <dbReference type="NCBI Taxonomy" id="35572"/>
    <lineage>
        <taxon>Eukaryota</taxon>
        <taxon>Metazoa</taxon>
        <taxon>Ecdysozoa</taxon>
        <taxon>Arthropoda</taxon>
        <taxon>Hexapoda</taxon>
        <taxon>Insecta</taxon>
        <taxon>Pterygota</taxon>
        <taxon>Neoptera</taxon>
        <taxon>Endopterygota</taxon>
        <taxon>Diptera</taxon>
        <taxon>Nematocera</taxon>
        <taxon>Sciaroidea</taxon>
        <taxon>Sciaridae</taxon>
        <taxon>Pseudolycoriella</taxon>
    </lineage>
</organism>
<dbReference type="EMBL" id="WJQU01000001">
    <property type="protein sequence ID" value="KAJ6650130.1"/>
    <property type="molecule type" value="Genomic_DNA"/>
</dbReference>
<evidence type="ECO:0000256" key="6">
    <source>
        <dbReference type="ARBA" id="ARBA00022792"/>
    </source>
</evidence>
<comment type="caution">
    <text evidence="13">The sequence shown here is derived from an EMBL/GenBank/DDBJ whole genome shotgun (WGS) entry which is preliminary data.</text>
</comment>
<keyword evidence="10 11" id="KW-0472">Membrane</keyword>
<evidence type="ECO:0000256" key="2">
    <source>
        <dbReference type="ARBA" id="ARBA00008674"/>
    </source>
</evidence>
<sequence>MMKMPATWDELFEGEAERPKTFLHDIAAPLITGGLGFGLACFLNFATRRPLFSGIQKHILYAGIGAVGGKVAEGWRSEFFAERDAMIRHYISLHPEDFPMPERKKYADILEEWVPVR</sequence>
<evidence type="ECO:0000256" key="8">
    <source>
        <dbReference type="ARBA" id="ARBA00022989"/>
    </source>
</evidence>
<keyword evidence="14" id="KW-1185">Reference proteome</keyword>
<evidence type="ECO:0000256" key="9">
    <source>
        <dbReference type="ARBA" id="ARBA00023128"/>
    </source>
</evidence>
<dbReference type="PANTHER" id="PTHR13099:SF0">
    <property type="entry name" value="NADH DEHYDROGENASE [UBIQUINONE] 1 SUBUNIT C2-RELATED"/>
    <property type="match status" value="1"/>
</dbReference>
<keyword evidence="5 12" id="KW-0812">Transmembrane</keyword>
<dbReference type="GO" id="GO:0005743">
    <property type="term" value="C:mitochondrial inner membrane"/>
    <property type="evidence" value="ECO:0007669"/>
    <property type="project" value="UniProtKB-SubCell"/>
</dbReference>
<protein>
    <recommendedName>
        <fullName evidence="11">NADH dehydrogenase [ubiquinone] 1 subunit C2</fullName>
    </recommendedName>
</protein>
<reference evidence="13" key="1">
    <citation type="submission" date="2022-07" db="EMBL/GenBank/DDBJ databases">
        <authorList>
            <person name="Trinca V."/>
            <person name="Uliana J.V.C."/>
            <person name="Torres T.T."/>
            <person name="Ward R.J."/>
            <person name="Monesi N."/>
        </authorList>
    </citation>
    <scope>NUCLEOTIDE SEQUENCE</scope>
    <source>
        <strain evidence="13">HSMRA1968</strain>
        <tissue evidence="13">Whole embryos</tissue>
    </source>
</reference>
<dbReference type="Pfam" id="PF06374">
    <property type="entry name" value="NDUF_C2"/>
    <property type="match status" value="1"/>
</dbReference>
<keyword evidence="7 11" id="KW-0249">Electron transport</keyword>
<dbReference type="GO" id="GO:0006120">
    <property type="term" value="P:mitochondrial electron transport, NADH to ubiquinone"/>
    <property type="evidence" value="ECO:0007669"/>
    <property type="project" value="InterPro"/>
</dbReference>
<dbReference type="Proteomes" id="UP001151699">
    <property type="component" value="Chromosome A"/>
</dbReference>
<name>A0A9Q0NH29_9DIPT</name>
<dbReference type="InterPro" id="IPR009423">
    <property type="entry name" value="NDUC2"/>
</dbReference>
<dbReference type="AlphaFoldDB" id="A0A9Q0NH29"/>
<accession>A0A9Q0NH29</accession>
<keyword evidence="9 11" id="KW-0496">Mitochondrion</keyword>
<feature type="transmembrane region" description="Helical" evidence="12">
    <location>
        <begin position="26"/>
        <end position="47"/>
    </location>
</feature>
<proteinExistence type="inferred from homology"/>
<evidence type="ECO:0000256" key="11">
    <source>
        <dbReference type="PIRNR" id="PIRNR017834"/>
    </source>
</evidence>
<dbReference type="PIRSF" id="PIRSF017834">
    <property type="entry name" value="NADH-UbQ_OxRdtase_b14.5b"/>
    <property type="match status" value="1"/>
</dbReference>
<keyword evidence="3 11" id="KW-0813">Transport</keyword>
<gene>
    <name evidence="13" type="primary">NDUFC2</name>
    <name evidence="13" type="ORF">Bhyg_05374</name>
</gene>
<dbReference type="PANTHER" id="PTHR13099">
    <property type="entry name" value="NADH-UBIQUINONE OXIDOREDUCTASE SUBUNIT B14.5B"/>
    <property type="match status" value="1"/>
</dbReference>
<dbReference type="OrthoDB" id="6329847at2759"/>
<evidence type="ECO:0000256" key="3">
    <source>
        <dbReference type="ARBA" id="ARBA00022448"/>
    </source>
</evidence>
<evidence type="ECO:0000256" key="5">
    <source>
        <dbReference type="ARBA" id="ARBA00022692"/>
    </source>
</evidence>
<keyword evidence="8 12" id="KW-1133">Transmembrane helix</keyword>
<evidence type="ECO:0000256" key="4">
    <source>
        <dbReference type="ARBA" id="ARBA00022660"/>
    </source>
</evidence>
<evidence type="ECO:0000313" key="13">
    <source>
        <dbReference type="EMBL" id="KAJ6650130.1"/>
    </source>
</evidence>
<comment type="subcellular location">
    <subcellularLocation>
        <location evidence="1">Mitochondrion inner membrane</location>
        <topology evidence="1">Single-pass membrane protein</topology>
        <orientation evidence="1">Matrix side</orientation>
    </subcellularLocation>
</comment>
<evidence type="ECO:0000313" key="14">
    <source>
        <dbReference type="Proteomes" id="UP001151699"/>
    </source>
</evidence>
<evidence type="ECO:0000256" key="10">
    <source>
        <dbReference type="ARBA" id="ARBA00023136"/>
    </source>
</evidence>
<evidence type="ECO:0000256" key="7">
    <source>
        <dbReference type="ARBA" id="ARBA00022982"/>
    </source>
</evidence>